<evidence type="ECO:0000256" key="1">
    <source>
        <dbReference type="SAM" id="MobiDB-lite"/>
    </source>
</evidence>
<reference evidence="3" key="1">
    <citation type="journal article" date="2019" name="Int. J. Syst. Evol. Microbiol.">
        <title>The Global Catalogue of Microorganisms (GCM) 10K type strain sequencing project: providing services to taxonomists for standard genome sequencing and annotation.</title>
        <authorList>
            <consortium name="The Broad Institute Genomics Platform"/>
            <consortium name="The Broad Institute Genome Sequencing Center for Infectious Disease"/>
            <person name="Wu L."/>
            <person name="Ma J."/>
        </authorList>
    </citation>
    <scope>NUCLEOTIDE SEQUENCE [LARGE SCALE GENOMIC DNA]</scope>
    <source>
        <strain evidence="3">JCM 16908</strain>
    </source>
</reference>
<keyword evidence="3" id="KW-1185">Reference proteome</keyword>
<evidence type="ECO:0000313" key="2">
    <source>
        <dbReference type="EMBL" id="GAA3809883.1"/>
    </source>
</evidence>
<protein>
    <submittedName>
        <fullName evidence="2">Uncharacterized protein</fullName>
    </submittedName>
</protein>
<organism evidence="2 3">
    <name type="scientific">Sphaerisporangium flaviroseum</name>
    <dbReference type="NCBI Taxonomy" id="509199"/>
    <lineage>
        <taxon>Bacteria</taxon>
        <taxon>Bacillati</taxon>
        <taxon>Actinomycetota</taxon>
        <taxon>Actinomycetes</taxon>
        <taxon>Streptosporangiales</taxon>
        <taxon>Streptosporangiaceae</taxon>
        <taxon>Sphaerisporangium</taxon>
    </lineage>
</organism>
<gene>
    <name evidence="2" type="ORF">GCM10022226_32840</name>
</gene>
<dbReference type="Proteomes" id="UP001500888">
    <property type="component" value="Unassembled WGS sequence"/>
</dbReference>
<feature type="compositionally biased region" description="Pro residues" evidence="1">
    <location>
        <begin position="1"/>
        <end position="10"/>
    </location>
</feature>
<evidence type="ECO:0000313" key="3">
    <source>
        <dbReference type="Proteomes" id="UP001500888"/>
    </source>
</evidence>
<sequence>MEPPPPPDPLTDPLAETPHRTPPVMVRMNNERLGTNKNRAAEICFLIKALEKMK</sequence>
<dbReference type="EMBL" id="BAAAZR010000007">
    <property type="protein sequence ID" value="GAA3809883.1"/>
    <property type="molecule type" value="Genomic_DNA"/>
</dbReference>
<accession>A0ABP7I202</accession>
<comment type="caution">
    <text evidence="2">The sequence shown here is derived from an EMBL/GenBank/DDBJ whole genome shotgun (WGS) entry which is preliminary data.</text>
</comment>
<name>A0ABP7I202_9ACTN</name>
<proteinExistence type="predicted"/>
<feature type="region of interest" description="Disordered" evidence="1">
    <location>
        <begin position="1"/>
        <end position="22"/>
    </location>
</feature>